<evidence type="ECO:0000256" key="3">
    <source>
        <dbReference type="ARBA" id="ARBA00022679"/>
    </source>
</evidence>
<dbReference type="AlphaFoldDB" id="A0A6P4YCM4"/>
<keyword evidence="3" id="KW-0808">Transferase</keyword>
<dbReference type="GO" id="GO:0032259">
    <property type="term" value="P:methylation"/>
    <property type="evidence" value="ECO:0007669"/>
    <property type="project" value="UniProtKB-KW"/>
</dbReference>
<evidence type="ECO:0000313" key="5">
    <source>
        <dbReference type="Proteomes" id="UP000515135"/>
    </source>
</evidence>
<keyword evidence="5" id="KW-1185">Reference proteome</keyword>
<evidence type="ECO:0000256" key="1">
    <source>
        <dbReference type="ARBA" id="ARBA00007996"/>
    </source>
</evidence>
<comment type="similarity">
    <text evidence="1">Belongs to the class I-like SAM-binding methyltransferase superfamily. NNMT/PNMT/TEMT family.</text>
</comment>
<accession>A0A6P4YCM4</accession>
<keyword evidence="4" id="KW-0949">S-adenosyl-L-methionine</keyword>
<proteinExistence type="inferred from homology"/>
<name>A0A6P4YCM4_BRABE</name>
<sequence>MAAPIQKGSDYHRTFETTKAFLEEYLVAPEGHDDEGDFTNLILKEFHKIFQSGRVSPGSRLLDVGSGPTIYQLMSASKFCTEIVCAEYTQDNRAEIEKWVKEDPDMHDWTPFFTFVADLEEDSSSWEAVQSRLRKAIKEVIPCDVTKDDPFAPRQYQQFDVLTTTLCLEAACPDRESYSAAVRRITRLLKPGGTFVLAGVTNQTFYSVGGYEFFTLPIDRNFMREVFEKAGYVDIDIKWFPATNAENNSVSNFDGIVVLHARKADTE</sequence>
<keyword evidence="2" id="KW-0489">Methyltransferase</keyword>
<dbReference type="CDD" id="cd02440">
    <property type="entry name" value="AdoMet_MTases"/>
    <property type="match status" value="1"/>
</dbReference>
<dbReference type="GO" id="GO:0008170">
    <property type="term" value="F:N-methyltransferase activity"/>
    <property type="evidence" value="ECO:0007669"/>
    <property type="project" value="TreeGrafter"/>
</dbReference>
<dbReference type="InterPro" id="IPR000940">
    <property type="entry name" value="NNMT_TEMT_trans"/>
</dbReference>
<evidence type="ECO:0000256" key="2">
    <source>
        <dbReference type="ARBA" id="ARBA00022603"/>
    </source>
</evidence>
<dbReference type="Proteomes" id="UP000515135">
    <property type="component" value="Unplaced"/>
</dbReference>
<protein>
    <submittedName>
        <fullName evidence="6">Nicotinamide N-methyltransferase-like</fullName>
    </submittedName>
</protein>
<gene>
    <name evidence="6" type="primary">LOC109466635</name>
</gene>
<dbReference type="PROSITE" id="PS51681">
    <property type="entry name" value="SAM_MT_NNMT_PNMT_TEMT"/>
    <property type="match status" value="1"/>
</dbReference>
<dbReference type="OrthoDB" id="10050085at2759"/>
<reference evidence="6" key="1">
    <citation type="submission" date="2025-08" db="UniProtKB">
        <authorList>
            <consortium name="RefSeq"/>
        </authorList>
    </citation>
    <scope>IDENTIFICATION</scope>
    <source>
        <tissue evidence="6">Gonad</tissue>
    </source>
</reference>
<dbReference type="Pfam" id="PF01234">
    <property type="entry name" value="NNMT_PNMT_TEMT"/>
    <property type="match status" value="1"/>
</dbReference>
<dbReference type="PANTHER" id="PTHR10867">
    <property type="entry name" value="NNMT/PNMT/TEMT FAMILY MEMBER"/>
    <property type="match status" value="1"/>
</dbReference>
<dbReference type="PANTHER" id="PTHR10867:SF17">
    <property type="entry name" value="NICOTINAMIDE N-METHYLTRANSFERASE"/>
    <property type="match status" value="1"/>
</dbReference>
<dbReference type="GeneID" id="109466635"/>
<dbReference type="Gene3D" id="3.40.50.150">
    <property type="entry name" value="Vaccinia Virus protein VP39"/>
    <property type="match status" value="1"/>
</dbReference>
<organism evidence="5 6">
    <name type="scientific">Branchiostoma belcheri</name>
    <name type="common">Amphioxus</name>
    <dbReference type="NCBI Taxonomy" id="7741"/>
    <lineage>
        <taxon>Eukaryota</taxon>
        <taxon>Metazoa</taxon>
        <taxon>Chordata</taxon>
        <taxon>Cephalochordata</taxon>
        <taxon>Leptocardii</taxon>
        <taxon>Amphioxiformes</taxon>
        <taxon>Branchiostomatidae</taxon>
        <taxon>Branchiostoma</taxon>
    </lineage>
</organism>
<dbReference type="RefSeq" id="XP_019619924.1">
    <property type="nucleotide sequence ID" value="XM_019764365.1"/>
</dbReference>
<evidence type="ECO:0000256" key="4">
    <source>
        <dbReference type="ARBA" id="ARBA00022691"/>
    </source>
</evidence>
<evidence type="ECO:0000313" key="6">
    <source>
        <dbReference type="RefSeq" id="XP_019619924.1"/>
    </source>
</evidence>
<dbReference type="SUPFAM" id="SSF53335">
    <property type="entry name" value="S-adenosyl-L-methionine-dependent methyltransferases"/>
    <property type="match status" value="1"/>
</dbReference>
<dbReference type="KEGG" id="bbel:109466635"/>
<dbReference type="InterPro" id="IPR029063">
    <property type="entry name" value="SAM-dependent_MTases_sf"/>
</dbReference>
<dbReference type="GO" id="GO:0005829">
    <property type="term" value="C:cytosol"/>
    <property type="evidence" value="ECO:0007669"/>
    <property type="project" value="TreeGrafter"/>
</dbReference>